<keyword evidence="7" id="KW-0915">Sodium</keyword>
<evidence type="ECO:0000256" key="10">
    <source>
        <dbReference type="ARBA" id="ARBA00023201"/>
    </source>
</evidence>
<evidence type="ECO:0000256" key="9">
    <source>
        <dbReference type="ARBA" id="ARBA00023136"/>
    </source>
</evidence>
<dbReference type="GO" id="GO:0005272">
    <property type="term" value="F:sodium channel activity"/>
    <property type="evidence" value="ECO:0007669"/>
    <property type="project" value="UniProtKB-KW"/>
</dbReference>
<keyword evidence="8 12" id="KW-0406">Ion transport</keyword>
<keyword evidence="4 12" id="KW-0894">Sodium channel</keyword>
<evidence type="ECO:0000256" key="4">
    <source>
        <dbReference type="ARBA" id="ARBA00022461"/>
    </source>
</evidence>
<evidence type="ECO:0000256" key="7">
    <source>
        <dbReference type="ARBA" id="ARBA00023053"/>
    </source>
</evidence>
<dbReference type="Proteomes" id="UP000801492">
    <property type="component" value="Unassembled WGS sequence"/>
</dbReference>
<name>A0A8K0D6L5_IGNLU</name>
<keyword evidence="3 12" id="KW-0813">Transport</keyword>
<keyword evidence="9" id="KW-0472">Membrane</keyword>
<evidence type="ECO:0000313" key="14">
    <source>
        <dbReference type="Proteomes" id="UP000801492"/>
    </source>
</evidence>
<comment type="similarity">
    <text evidence="2 12">Belongs to the amiloride-sensitive sodium channel (TC 1.A.6) family.</text>
</comment>
<evidence type="ECO:0000313" key="13">
    <source>
        <dbReference type="EMBL" id="KAF2895510.1"/>
    </source>
</evidence>
<dbReference type="OrthoDB" id="6021021at2759"/>
<evidence type="ECO:0000256" key="1">
    <source>
        <dbReference type="ARBA" id="ARBA00004141"/>
    </source>
</evidence>
<evidence type="ECO:0000256" key="5">
    <source>
        <dbReference type="ARBA" id="ARBA00022692"/>
    </source>
</evidence>
<keyword evidence="14" id="KW-1185">Reference proteome</keyword>
<dbReference type="GO" id="GO:0016020">
    <property type="term" value="C:membrane"/>
    <property type="evidence" value="ECO:0007669"/>
    <property type="project" value="UniProtKB-SubCell"/>
</dbReference>
<evidence type="ECO:0000256" key="3">
    <source>
        <dbReference type="ARBA" id="ARBA00022448"/>
    </source>
</evidence>
<accession>A0A8K0D6L5</accession>
<dbReference type="AlphaFoldDB" id="A0A8K0D6L5"/>
<dbReference type="InterPro" id="IPR001873">
    <property type="entry name" value="ENaC"/>
</dbReference>
<evidence type="ECO:0000256" key="2">
    <source>
        <dbReference type="ARBA" id="ARBA00007193"/>
    </source>
</evidence>
<keyword evidence="5 12" id="KW-0812">Transmembrane</keyword>
<evidence type="ECO:0000256" key="8">
    <source>
        <dbReference type="ARBA" id="ARBA00023065"/>
    </source>
</evidence>
<proteinExistence type="inferred from homology"/>
<dbReference type="Pfam" id="PF00858">
    <property type="entry name" value="ASC"/>
    <property type="match status" value="1"/>
</dbReference>
<reference evidence="13" key="1">
    <citation type="submission" date="2019-08" db="EMBL/GenBank/DDBJ databases">
        <title>The genome of the North American firefly Photinus pyralis.</title>
        <authorList>
            <consortium name="Photinus pyralis genome working group"/>
            <person name="Fallon T.R."/>
            <person name="Sander Lower S.E."/>
            <person name="Weng J.-K."/>
        </authorList>
    </citation>
    <scope>NUCLEOTIDE SEQUENCE</scope>
    <source>
        <strain evidence="13">TRF0915ILg1</strain>
        <tissue evidence="13">Whole body</tissue>
    </source>
</reference>
<evidence type="ECO:0000256" key="12">
    <source>
        <dbReference type="RuleBase" id="RU000679"/>
    </source>
</evidence>
<organism evidence="13 14">
    <name type="scientific">Ignelater luminosus</name>
    <name type="common">Cucubano</name>
    <name type="synonym">Pyrophorus luminosus</name>
    <dbReference type="NCBI Taxonomy" id="2038154"/>
    <lineage>
        <taxon>Eukaryota</taxon>
        <taxon>Metazoa</taxon>
        <taxon>Ecdysozoa</taxon>
        <taxon>Arthropoda</taxon>
        <taxon>Hexapoda</taxon>
        <taxon>Insecta</taxon>
        <taxon>Pterygota</taxon>
        <taxon>Neoptera</taxon>
        <taxon>Endopterygota</taxon>
        <taxon>Coleoptera</taxon>
        <taxon>Polyphaga</taxon>
        <taxon>Elateriformia</taxon>
        <taxon>Elateroidea</taxon>
        <taxon>Elateridae</taxon>
        <taxon>Agrypninae</taxon>
        <taxon>Pyrophorini</taxon>
        <taxon>Ignelater</taxon>
    </lineage>
</organism>
<evidence type="ECO:0000256" key="6">
    <source>
        <dbReference type="ARBA" id="ARBA00022989"/>
    </source>
</evidence>
<comment type="subcellular location">
    <subcellularLocation>
        <location evidence="1">Membrane</location>
        <topology evidence="1">Multi-pass membrane protein</topology>
    </subcellularLocation>
</comment>
<feature type="non-terminal residue" evidence="13">
    <location>
        <position position="111"/>
    </location>
</feature>
<keyword evidence="10 12" id="KW-0739">Sodium transport</keyword>
<evidence type="ECO:0000256" key="11">
    <source>
        <dbReference type="ARBA" id="ARBA00023303"/>
    </source>
</evidence>
<sequence length="111" mass="12759">MVFSYQWLGVKGVKPYDTIFTPTVTSGGLCFTFNMLNYDEIFREPFYRNRFVNHQPKSQWTLEGGFSEDSGLDTFPRRTIKTGTSGGFQLTLYESEEDSTQNCGEFSEGYK</sequence>
<keyword evidence="6" id="KW-1133">Transmembrane helix</keyword>
<dbReference type="EMBL" id="VTPC01005850">
    <property type="protein sequence ID" value="KAF2895510.1"/>
    <property type="molecule type" value="Genomic_DNA"/>
</dbReference>
<comment type="caution">
    <text evidence="13">The sequence shown here is derived from an EMBL/GenBank/DDBJ whole genome shotgun (WGS) entry which is preliminary data.</text>
</comment>
<protein>
    <submittedName>
        <fullName evidence="13">Uncharacterized protein</fullName>
    </submittedName>
</protein>
<keyword evidence="11 12" id="KW-0407">Ion channel</keyword>
<gene>
    <name evidence="13" type="ORF">ILUMI_10665</name>
</gene>